<gene>
    <name evidence="1" type="ORF">COX64_00590</name>
</gene>
<dbReference type="Gene3D" id="2.120.10.30">
    <property type="entry name" value="TolB, C-terminal domain"/>
    <property type="match status" value="3"/>
</dbReference>
<evidence type="ECO:0000313" key="1">
    <source>
        <dbReference type="EMBL" id="PJA15577.1"/>
    </source>
</evidence>
<reference evidence="2" key="1">
    <citation type="submission" date="2017-09" db="EMBL/GenBank/DDBJ databases">
        <title>Depth-based differentiation of microbial function through sediment-hosted aquifers and enrichment of novel symbionts in the deep terrestrial subsurface.</title>
        <authorList>
            <person name="Probst A.J."/>
            <person name="Ladd B."/>
            <person name="Jarett J.K."/>
            <person name="Geller-Mcgrath D.E."/>
            <person name="Sieber C.M.K."/>
            <person name="Emerson J.B."/>
            <person name="Anantharaman K."/>
            <person name="Thomas B.C."/>
            <person name="Malmstrom R."/>
            <person name="Stieglmeier M."/>
            <person name="Klingl A."/>
            <person name="Woyke T."/>
            <person name="Ryan C.M."/>
            <person name="Banfield J.F."/>
        </authorList>
    </citation>
    <scope>NUCLEOTIDE SEQUENCE [LARGE SCALE GENOMIC DNA]</scope>
</reference>
<dbReference type="Proteomes" id="UP000228952">
    <property type="component" value="Unassembled WGS sequence"/>
</dbReference>
<dbReference type="PANTHER" id="PTHR24104:SF25">
    <property type="entry name" value="PROTEIN LIN-41"/>
    <property type="match status" value="1"/>
</dbReference>
<dbReference type="InterPro" id="IPR050952">
    <property type="entry name" value="TRIM-NHL_E3_ligases"/>
</dbReference>
<dbReference type="AlphaFoldDB" id="A0A2M7W2Z2"/>
<sequence length="576" mass="60282">IVDSYNHRVLIYNNGIPTVTGATPDLVIGQPNMNSNTANNGGIGASTLNYPYDIWSDGTKLLISDQSNNRILIFNNIPTSNFASADVVIGQLDMTSNSPGTTATTLRTVRGIDSDGTKLYVADYGNHRVLVYNTIPTTNGASADIVIGQPDLTSGTVNNGGLSANTYNNPVEVQVKNGKMFVGDRANCRALIYNSIPTSNNASADVVIGQPNMTSNTCNNGGVSASSLGTTYGVVSSGTKLFVTDYTNNRILIFNSIPTVNGASADVVLGQATMTGSGFFGSTGIVTASNFYNVQGMDTDGTKLFINDYQNFRVLIYNAIPTSSGAIPDVVVGQTDLVSATSGITASKIRGAFHAIGSTILNKLFVSDGQNNRVLIFNSIPTTHGASADVVIGQADMVTSTANAGGLSAKSLNANKGVFVDATTNKLIIADASNHRVLIFNSIPTTSFASADVVIGQPNMTSNTANNGGIGPNTLNAPYGVYYDGAKLFITDLGNNRVLIFNSLPTSNNASADVVVGQPSMTSNTKNNGGVGANTLFYPRGVHSDGIRLFIADQSNHRVLIYNREDFPAACCGWSC</sequence>
<comment type="caution">
    <text evidence="1">The sequence shown here is derived from an EMBL/GenBank/DDBJ whole genome shotgun (WGS) entry which is preliminary data.</text>
</comment>
<evidence type="ECO:0000313" key="2">
    <source>
        <dbReference type="Proteomes" id="UP000228952"/>
    </source>
</evidence>
<proteinExistence type="predicted"/>
<accession>A0A2M7W2Z2</accession>
<dbReference type="EMBL" id="PFQB01000012">
    <property type="protein sequence ID" value="PJA15577.1"/>
    <property type="molecule type" value="Genomic_DNA"/>
</dbReference>
<feature type="non-terminal residue" evidence="1">
    <location>
        <position position="1"/>
    </location>
</feature>
<evidence type="ECO:0008006" key="3">
    <source>
        <dbReference type="Google" id="ProtNLM"/>
    </source>
</evidence>
<protein>
    <recommendedName>
        <fullName evidence="3">NHL repeat containing protein</fullName>
    </recommendedName>
</protein>
<dbReference type="InterPro" id="IPR011042">
    <property type="entry name" value="6-blade_b-propeller_TolB-like"/>
</dbReference>
<dbReference type="SUPFAM" id="SSF63829">
    <property type="entry name" value="Calcium-dependent phosphotriesterase"/>
    <property type="match status" value="3"/>
</dbReference>
<name>A0A2M7W2Z2_9BACT</name>
<dbReference type="PANTHER" id="PTHR24104">
    <property type="entry name" value="E3 UBIQUITIN-PROTEIN LIGASE NHLRC1-RELATED"/>
    <property type="match status" value="1"/>
</dbReference>
<dbReference type="GO" id="GO:0008270">
    <property type="term" value="F:zinc ion binding"/>
    <property type="evidence" value="ECO:0007669"/>
    <property type="project" value="UniProtKB-KW"/>
</dbReference>
<organism evidence="1 2">
    <name type="scientific">Candidatus Dojkabacteria bacterium CG_4_10_14_0_2_um_filter_Dojkabacteria_WS6_41_15</name>
    <dbReference type="NCBI Taxonomy" id="2014249"/>
    <lineage>
        <taxon>Bacteria</taxon>
        <taxon>Candidatus Dojkabacteria</taxon>
    </lineage>
</organism>